<reference evidence="2 3" key="1">
    <citation type="submission" date="2016-10" db="EMBL/GenBank/DDBJ databases">
        <authorList>
            <person name="de Groot N.N."/>
        </authorList>
    </citation>
    <scope>NUCLEOTIDE SEQUENCE [LARGE SCALE GENOMIC DNA]</scope>
    <source>
        <strain evidence="2 3">CPCC 201259</strain>
    </source>
</reference>
<dbReference type="Proteomes" id="UP000199398">
    <property type="component" value="Unassembled WGS sequence"/>
</dbReference>
<dbReference type="EMBL" id="FOUP01000016">
    <property type="protein sequence ID" value="SFO52013.1"/>
    <property type="molecule type" value="Genomic_DNA"/>
</dbReference>
<keyword evidence="4" id="KW-1185">Reference proteome</keyword>
<evidence type="ECO:0000313" key="4">
    <source>
        <dbReference type="Proteomes" id="UP000270697"/>
    </source>
</evidence>
<evidence type="ECO:0000313" key="2">
    <source>
        <dbReference type="EMBL" id="SFO52013.1"/>
    </source>
</evidence>
<dbReference type="RefSeq" id="WP_093157532.1">
    <property type="nucleotide sequence ID" value="NZ_FOUP01000016.1"/>
</dbReference>
<accession>A0A1I5HUR3</accession>
<proteinExistence type="predicted"/>
<dbReference type="EMBL" id="RBXX01000002">
    <property type="protein sequence ID" value="RKT82310.1"/>
    <property type="molecule type" value="Genomic_DNA"/>
</dbReference>
<dbReference type="Proteomes" id="UP000270697">
    <property type="component" value="Unassembled WGS sequence"/>
</dbReference>
<gene>
    <name evidence="1" type="ORF">ATL45_0555</name>
    <name evidence="2" type="ORF">SAMN05421805_116122</name>
</gene>
<evidence type="ECO:0008006" key="5">
    <source>
        <dbReference type="Google" id="ProtNLM"/>
    </source>
</evidence>
<dbReference type="OrthoDB" id="5195799at2"/>
<dbReference type="STRING" id="455193.SAMN05421805_116122"/>
<reference evidence="1 4" key="2">
    <citation type="submission" date="2018-10" db="EMBL/GenBank/DDBJ databases">
        <title>Sequencing the genomes of 1000 actinobacteria strains.</title>
        <authorList>
            <person name="Klenk H.-P."/>
        </authorList>
    </citation>
    <scope>NUCLEOTIDE SEQUENCE [LARGE SCALE GENOMIC DNA]</scope>
    <source>
        <strain evidence="1 4">DSM 45119</strain>
    </source>
</reference>
<evidence type="ECO:0000313" key="1">
    <source>
        <dbReference type="EMBL" id="RKT82310.1"/>
    </source>
</evidence>
<evidence type="ECO:0000313" key="3">
    <source>
        <dbReference type="Proteomes" id="UP000199398"/>
    </source>
</evidence>
<name>A0A1I5HUR3_9PSEU</name>
<organism evidence="2 3">
    <name type="scientific">Saccharopolyspora antimicrobica</name>
    <dbReference type="NCBI Taxonomy" id="455193"/>
    <lineage>
        <taxon>Bacteria</taxon>
        <taxon>Bacillati</taxon>
        <taxon>Actinomycetota</taxon>
        <taxon>Actinomycetes</taxon>
        <taxon>Pseudonocardiales</taxon>
        <taxon>Pseudonocardiaceae</taxon>
        <taxon>Saccharopolyspora</taxon>
    </lineage>
</organism>
<protein>
    <recommendedName>
        <fullName evidence="5">Asp23 family, cell envelope-related function</fullName>
    </recommendedName>
</protein>
<sequence length="99" mass="10289">MPEQVSASALADRALAHPAVARLHGGQYGEIATYQPGQRVTGVRVGERAVEVGVVLRLDRPLPEVLTELRGELAAIAGGVPVDITVADVITSEEPPEGA</sequence>
<dbReference type="AlphaFoldDB" id="A0A1I5HUR3"/>